<feature type="region of interest" description="Disordered" evidence="6">
    <location>
        <begin position="372"/>
        <end position="403"/>
    </location>
</feature>
<dbReference type="Pfam" id="PF04082">
    <property type="entry name" value="Fungal_trans"/>
    <property type="match status" value="1"/>
</dbReference>
<organism evidence="8 9">
    <name type="scientific">Phyllosticta citribraziliensis</name>
    <dbReference type="NCBI Taxonomy" id="989973"/>
    <lineage>
        <taxon>Eukaryota</taxon>
        <taxon>Fungi</taxon>
        <taxon>Dikarya</taxon>
        <taxon>Ascomycota</taxon>
        <taxon>Pezizomycotina</taxon>
        <taxon>Dothideomycetes</taxon>
        <taxon>Dothideomycetes incertae sedis</taxon>
        <taxon>Botryosphaeriales</taxon>
        <taxon>Phyllostictaceae</taxon>
        <taxon>Phyllosticta</taxon>
    </lineage>
</organism>
<evidence type="ECO:0000256" key="5">
    <source>
        <dbReference type="ARBA" id="ARBA00023242"/>
    </source>
</evidence>
<dbReference type="InterPro" id="IPR050815">
    <property type="entry name" value="TF_fung"/>
</dbReference>
<dbReference type="InterPro" id="IPR036864">
    <property type="entry name" value="Zn2-C6_fun-type_DNA-bd_sf"/>
</dbReference>
<dbReference type="Pfam" id="PF00172">
    <property type="entry name" value="Zn_clus"/>
    <property type="match status" value="1"/>
</dbReference>
<dbReference type="CDD" id="cd12148">
    <property type="entry name" value="fungal_TF_MHR"/>
    <property type="match status" value="1"/>
</dbReference>
<comment type="caution">
    <text evidence="8">The sequence shown here is derived from an EMBL/GenBank/DDBJ whole genome shotgun (WGS) entry which is preliminary data.</text>
</comment>
<dbReference type="CDD" id="cd00067">
    <property type="entry name" value="GAL4"/>
    <property type="match status" value="1"/>
</dbReference>
<feature type="region of interest" description="Disordered" evidence="6">
    <location>
        <begin position="756"/>
        <end position="876"/>
    </location>
</feature>
<evidence type="ECO:0000256" key="3">
    <source>
        <dbReference type="ARBA" id="ARBA00023015"/>
    </source>
</evidence>
<proteinExistence type="predicted"/>
<dbReference type="InterPro" id="IPR007219">
    <property type="entry name" value="XnlR_reg_dom"/>
</dbReference>
<sequence>MRSSIACARCRRSKVKCVNNGVGTTCRACETTGRECTYPSPAAAGAGAAVAIAKRETNTHAGNPALDRVTAGETPRRQPRPKKSSASVGAPVLSTRESPHALVDALDSNVLTPKVWTDLFDIFQAHHSTDLPFLHPPTFLKSLRQSSLQGATPPGFGESNSASLPALSPPLLLAFLALTARFYPQLVAHHSPSSAKQNPLVAAEYYASACRANLDRKDEGSPDLQRVQALLMLGLHEWGMCRGSKAWIAVGTAIRSAQLLGLQYDTELDDMLPARSSGPGQFNRDTMSGSKADAFIEQETKRRTFWSCFILDRFLSSGKYRPQMLNVSDLRIQLPCSERAFLFGEKVKTLMLGEEAQDVASRVQLQTQRKASTILGSKHGSPNGGTPVSSDRSAFGKDEDEDSRWEVGGDEGILSRYIKILDLYGRIVKWSCSGGRRREQFPPWDERSTWSSLQKLHASFRDSLPRDMTLTMGNVSAHITSRTSTPFVLMHIVHLVCGIILHRDYIPFIPLKSTRPQGPLDAPTFSPEEYQTPDGFWEQSARELFKTARDVIDLLRMCQDWGVLVESPVVGFATYSAALAGVYAINFPWMDPHGYMSKGTQFRDLVKPEVDISPGAEASRKGLELTSQMRKTLQMAEGWFRTLKRVHIYYMRIKKEHERNTKAMAAPSPPSSAWTSSSAREDCKQFEAYLRSIVGSEDTDQDLDMLDAPDTDGNRRDSGDSTSYAHRDSVDANTSAPDSIRHERWNAINTVAAAAVTQQKQQTPTAAFGPGGIPISNPSPELSHQQPPPTTGQSPIISPPASSSASTGAPPLYERPSTSTGGFAPIQQLTQPYPAPNQQLPSATSLSPQQRFVPPPAWGSPSAPPPPTQRQQQRQHDAWLDGLETSFGGDDLAAFVAGTSWESWASGSVASSSAGVGHNGGHVSSPFYPVVEQAGWLSAIWSGCSDSAVSTAAAAVKKVQR</sequence>
<dbReference type="SMART" id="SM00906">
    <property type="entry name" value="Fungal_trans"/>
    <property type="match status" value="1"/>
</dbReference>
<feature type="region of interest" description="Disordered" evidence="6">
    <location>
        <begin position="700"/>
        <end position="739"/>
    </location>
</feature>
<evidence type="ECO:0000256" key="6">
    <source>
        <dbReference type="SAM" id="MobiDB-lite"/>
    </source>
</evidence>
<feature type="compositionally biased region" description="Low complexity" evidence="6">
    <location>
        <begin position="756"/>
        <end position="780"/>
    </location>
</feature>
<feature type="compositionally biased region" description="Acidic residues" evidence="6">
    <location>
        <begin position="700"/>
        <end position="710"/>
    </location>
</feature>
<dbReference type="SMART" id="SM00066">
    <property type="entry name" value="GAL4"/>
    <property type="match status" value="1"/>
</dbReference>
<feature type="compositionally biased region" description="Polar residues" evidence="6">
    <location>
        <begin position="816"/>
        <end position="850"/>
    </location>
</feature>
<name>A0ABR1LPJ8_9PEZI</name>
<feature type="domain" description="Zn(2)-C6 fungal-type" evidence="7">
    <location>
        <begin position="6"/>
        <end position="38"/>
    </location>
</feature>
<keyword evidence="4" id="KW-0804">Transcription</keyword>
<dbReference type="PROSITE" id="PS50048">
    <property type="entry name" value="ZN2_CY6_FUNGAL_2"/>
    <property type="match status" value="1"/>
</dbReference>
<feature type="region of interest" description="Disordered" evidence="6">
    <location>
        <begin position="57"/>
        <end position="93"/>
    </location>
</feature>
<dbReference type="GeneID" id="92028791"/>
<evidence type="ECO:0000259" key="7">
    <source>
        <dbReference type="PROSITE" id="PS50048"/>
    </source>
</evidence>
<dbReference type="RefSeq" id="XP_066654351.1">
    <property type="nucleotide sequence ID" value="XM_066795885.1"/>
</dbReference>
<evidence type="ECO:0000256" key="2">
    <source>
        <dbReference type="ARBA" id="ARBA00022723"/>
    </source>
</evidence>
<feature type="compositionally biased region" description="Basic and acidic residues" evidence="6">
    <location>
        <begin position="712"/>
        <end position="730"/>
    </location>
</feature>
<dbReference type="PANTHER" id="PTHR47338:SF5">
    <property type="entry name" value="ZN(II)2CYS6 TRANSCRIPTION FACTOR (EUROFUNG)"/>
    <property type="match status" value="1"/>
</dbReference>
<evidence type="ECO:0000313" key="8">
    <source>
        <dbReference type="EMBL" id="KAK7535935.1"/>
    </source>
</evidence>
<reference evidence="8 9" key="1">
    <citation type="submission" date="2024-04" db="EMBL/GenBank/DDBJ databases">
        <title>Phyllosticta paracitricarpa is synonymous to the EU quarantine fungus P. citricarpa based on phylogenomic analyses.</title>
        <authorList>
            <consortium name="Lawrence Berkeley National Laboratory"/>
            <person name="Van ingen-buijs V.A."/>
            <person name="Van westerhoven A.C."/>
            <person name="Haridas S."/>
            <person name="Skiadas P."/>
            <person name="Martin F."/>
            <person name="Groenewald J.Z."/>
            <person name="Crous P.W."/>
            <person name="Seidl M.F."/>
        </authorList>
    </citation>
    <scope>NUCLEOTIDE SEQUENCE [LARGE SCALE GENOMIC DNA]</scope>
    <source>
        <strain evidence="8 9">CPC 17464</strain>
    </source>
</reference>
<protein>
    <submittedName>
        <fullName evidence="8">Fungal-specific transcription factor domain-containing protein</fullName>
    </submittedName>
</protein>
<keyword evidence="9" id="KW-1185">Reference proteome</keyword>
<feature type="compositionally biased region" description="Pro residues" evidence="6">
    <location>
        <begin position="853"/>
        <end position="868"/>
    </location>
</feature>
<dbReference type="InterPro" id="IPR001138">
    <property type="entry name" value="Zn2Cys6_DnaBD"/>
</dbReference>
<comment type="subcellular location">
    <subcellularLocation>
        <location evidence="1">Nucleus</location>
    </subcellularLocation>
</comment>
<feature type="compositionally biased region" description="Low complexity" evidence="6">
    <location>
        <begin position="663"/>
        <end position="678"/>
    </location>
</feature>
<keyword evidence="2" id="KW-0479">Metal-binding</keyword>
<dbReference type="Gene3D" id="4.10.240.10">
    <property type="entry name" value="Zn(2)-C6 fungal-type DNA-binding domain"/>
    <property type="match status" value="1"/>
</dbReference>
<dbReference type="SUPFAM" id="SSF57701">
    <property type="entry name" value="Zn2/Cys6 DNA-binding domain"/>
    <property type="match status" value="1"/>
</dbReference>
<feature type="region of interest" description="Disordered" evidence="6">
    <location>
        <begin position="659"/>
        <end position="678"/>
    </location>
</feature>
<evidence type="ECO:0000256" key="4">
    <source>
        <dbReference type="ARBA" id="ARBA00023163"/>
    </source>
</evidence>
<feature type="compositionally biased region" description="Low complexity" evidence="6">
    <location>
        <begin position="794"/>
        <end position="806"/>
    </location>
</feature>
<evidence type="ECO:0000256" key="1">
    <source>
        <dbReference type="ARBA" id="ARBA00004123"/>
    </source>
</evidence>
<evidence type="ECO:0000313" key="9">
    <source>
        <dbReference type="Proteomes" id="UP001360953"/>
    </source>
</evidence>
<keyword evidence="3" id="KW-0805">Transcription regulation</keyword>
<dbReference type="PROSITE" id="PS00463">
    <property type="entry name" value="ZN2_CY6_FUNGAL_1"/>
    <property type="match status" value="1"/>
</dbReference>
<dbReference type="EMBL" id="JBBPEH010000007">
    <property type="protein sequence ID" value="KAK7535935.1"/>
    <property type="molecule type" value="Genomic_DNA"/>
</dbReference>
<gene>
    <name evidence="8" type="ORF">J3D65DRAFT_395030</name>
</gene>
<accession>A0ABR1LPJ8</accession>
<dbReference type="Proteomes" id="UP001360953">
    <property type="component" value="Unassembled WGS sequence"/>
</dbReference>
<keyword evidence="5" id="KW-0539">Nucleus</keyword>
<dbReference type="PANTHER" id="PTHR47338">
    <property type="entry name" value="ZN(II)2CYS6 TRANSCRIPTION FACTOR (EUROFUNG)-RELATED"/>
    <property type="match status" value="1"/>
</dbReference>